<dbReference type="GO" id="GO:0000774">
    <property type="term" value="F:adenyl-nucleotide exchange factor activity"/>
    <property type="evidence" value="ECO:0007669"/>
    <property type="project" value="InterPro"/>
</dbReference>
<protein>
    <recommendedName>
        <fullName evidence="8 10">Protein GrpE</fullName>
    </recommendedName>
    <alternativeName>
        <fullName evidence="9 10">HSP-70 cofactor</fullName>
    </alternativeName>
</protein>
<keyword evidence="4 10" id="KW-0963">Cytoplasm</keyword>
<dbReference type="FunFam" id="2.30.22.10:FF:000001">
    <property type="entry name" value="Protein GrpE"/>
    <property type="match status" value="1"/>
</dbReference>
<dbReference type="InterPro" id="IPR013805">
    <property type="entry name" value="GrpE_CC"/>
</dbReference>
<evidence type="ECO:0000256" key="1">
    <source>
        <dbReference type="ARBA" id="ARBA00004496"/>
    </source>
</evidence>
<comment type="subcellular location">
    <subcellularLocation>
        <location evidence="1 10">Cytoplasm</location>
    </subcellularLocation>
</comment>
<comment type="function">
    <text evidence="7 10">Participates actively in the response to hyperosmotic and heat shock by preventing the aggregation of stress-denatured proteins, in association with DnaK and GrpE. It is the nucleotide exchange factor for DnaK and may function as a thermosensor. Unfolded proteins bind initially to DnaJ; upon interaction with the DnaJ-bound protein, DnaK hydrolyzes its bound ATP, resulting in the formation of a stable complex. GrpE releases ADP from DnaK; ATP binding to DnaK triggers the release of the substrate protein, thus completing the reaction cycle. Several rounds of ATP-dependent interactions between DnaJ, DnaK and GrpE are required for fully efficient folding.</text>
</comment>
<dbReference type="Gene3D" id="2.30.22.10">
    <property type="entry name" value="Head domain of nucleotide exchange factor GrpE"/>
    <property type="match status" value="1"/>
</dbReference>
<keyword evidence="14" id="KW-1185">Reference proteome</keyword>
<accession>A0A542XFD7</accession>
<dbReference type="InterPro" id="IPR009012">
    <property type="entry name" value="GrpE_head"/>
</dbReference>
<evidence type="ECO:0000256" key="10">
    <source>
        <dbReference type="HAMAP-Rule" id="MF_01151"/>
    </source>
</evidence>
<dbReference type="InterPro" id="IPR000740">
    <property type="entry name" value="GrpE"/>
</dbReference>
<dbReference type="RefSeq" id="WP_142006856.1">
    <property type="nucleotide sequence ID" value="NZ_CAJTBP010000001.1"/>
</dbReference>
<dbReference type="EMBL" id="VFOK01000001">
    <property type="protein sequence ID" value="TQL34526.1"/>
    <property type="molecule type" value="Genomic_DNA"/>
</dbReference>
<dbReference type="GO" id="GO:0042803">
    <property type="term" value="F:protein homodimerization activity"/>
    <property type="evidence" value="ECO:0007669"/>
    <property type="project" value="InterPro"/>
</dbReference>
<feature type="compositionally biased region" description="Polar residues" evidence="12">
    <location>
        <begin position="1"/>
        <end position="10"/>
    </location>
</feature>
<evidence type="ECO:0000256" key="9">
    <source>
        <dbReference type="ARBA" id="ARBA00076414"/>
    </source>
</evidence>
<dbReference type="GO" id="GO:0006457">
    <property type="term" value="P:protein folding"/>
    <property type="evidence" value="ECO:0007669"/>
    <property type="project" value="InterPro"/>
</dbReference>
<dbReference type="CDD" id="cd00446">
    <property type="entry name" value="GrpE"/>
    <property type="match status" value="1"/>
</dbReference>
<dbReference type="OrthoDB" id="5191115at2"/>
<dbReference type="SUPFAM" id="SSF51064">
    <property type="entry name" value="Head domain of nucleotide exchange factor GrpE"/>
    <property type="match status" value="1"/>
</dbReference>
<evidence type="ECO:0000256" key="8">
    <source>
        <dbReference type="ARBA" id="ARBA00072274"/>
    </source>
</evidence>
<dbReference type="Gene3D" id="3.90.20.20">
    <property type="match status" value="1"/>
</dbReference>
<dbReference type="AlphaFoldDB" id="A0A542XFD7"/>
<feature type="compositionally biased region" description="Basic and acidic residues" evidence="12">
    <location>
        <begin position="16"/>
        <end position="39"/>
    </location>
</feature>
<organism evidence="13 14">
    <name type="scientific">Barrientosiimonas humi</name>
    <dbReference type="NCBI Taxonomy" id="999931"/>
    <lineage>
        <taxon>Bacteria</taxon>
        <taxon>Bacillati</taxon>
        <taxon>Actinomycetota</taxon>
        <taxon>Actinomycetes</taxon>
        <taxon>Micrococcales</taxon>
        <taxon>Dermacoccaceae</taxon>
        <taxon>Barrientosiimonas</taxon>
    </lineage>
</organism>
<evidence type="ECO:0000256" key="6">
    <source>
        <dbReference type="ARBA" id="ARBA00023186"/>
    </source>
</evidence>
<evidence type="ECO:0000313" key="13">
    <source>
        <dbReference type="EMBL" id="TQL34526.1"/>
    </source>
</evidence>
<comment type="similarity">
    <text evidence="2 10 11">Belongs to the GrpE family.</text>
</comment>
<dbReference type="SUPFAM" id="SSF58014">
    <property type="entry name" value="Coiled-coil domain of nucleotide exchange factor GrpE"/>
    <property type="match status" value="1"/>
</dbReference>
<evidence type="ECO:0000256" key="3">
    <source>
        <dbReference type="ARBA" id="ARBA00011738"/>
    </source>
</evidence>
<feature type="compositionally biased region" description="Low complexity" evidence="12">
    <location>
        <begin position="72"/>
        <end position="89"/>
    </location>
</feature>
<evidence type="ECO:0000256" key="7">
    <source>
        <dbReference type="ARBA" id="ARBA00053401"/>
    </source>
</evidence>
<reference evidence="13 14" key="1">
    <citation type="submission" date="2019-06" db="EMBL/GenBank/DDBJ databases">
        <title>Sequencing the genomes of 1000 actinobacteria strains.</title>
        <authorList>
            <person name="Klenk H.-P."/>
        </authorList>
    </citation>
    <scope>NUCLEOTIDE SEQUENCE [LARGE SCALE GENOMIC DNA]</scope>
    <source>
        <strain evidence="13 14">DSM 24617</strain>
    </source>
</reference>
<dbReference type="HAMAP" id="MF_01151">
    <property type="entry name" value="GrpE"/>
    <property type="match status" value="1"/>
</dbReference>
<evidence type="ECO:0000256" key="4">
    <source>
        <dbReference type="ARBA" id="ARBA00022490"/>
    </source>
</evidence>
<evidence type="ECO:0000256" key="12">
    <source>
        <dbReference type="SAM" id="MobiDB-lite"/>
    </source>
</evidence>
<name>A0A542XFD7_9MICO</name>
<dbReference type="GO" id="GO:0051087">
    <property type="term" value="F:protein-folding chaperone binding"/>
    <property type="evidence" value="ECO:0007669"/>
    <property type="project" value="InterPro"/>
</dbReference>
<evidence type="ECO:0000256" key="2">
    <source>
        <dbReference type="ARBA" id="ARBA00009054"/>
    </source>
</evidence>
<proteinExistence type="inferred from homology"/>
<gene>
    <name evidence="10" type="primary">grpE</name>
    <name evidence="13" type="ORF">FB554_2702</name>
</gene>
<keyword evidence="5 10" id="KW-0346">Stress response</keyword>
<evidence type="ECO:0000313" key="14">
    <source>
        <dbReference type="Proteomes" id="UP000318336"/>
    </source>
</evidence>
<dbReference type="GO" id="GO:0051082">
    <property type="term" value="F:unfolded protein binding"/>
    <property type="evidence" value="ECO:0007669"/>
    <property type="project" value="TreeGrafter"/>
</dbReference>
<dbReference type="GO" id="GO:0005737">
    <property type="term" value="C:cytoplasm"/>
    <property type="evidence" value="ECO:0007669"/>
    <property type="project" value="UniProtKB-SubCell"/>
</dbReference>
<dbReference type="PRINTS" id="PR00773">
    <property type="entry name" value="GRPEPROTEIN"/>
</dbReference>
<dbReference type="PANTHER" id="PTHR21237:SF23">
    <property type="entry name" value="GRPE PROTEIN HOMOLOG, MITOCHONDRIAL"/>
    <property type="match status" value="1"/>
</dbReference>
<dbReference type="Pfam" id="PF01025">
    <property type="entry name" value="GrpE"/>
    <property type="match status" value="1"/>
</dbReference>
<feature type="region of interest" description="Disordered" evidence="12">
    <location>
        <begin position="1"/>
        <end position="102"/>
    </location>
</feature>
<comment type="subunit">
    <text evidence="3 10">Homodimer.</text>
</comment>
<evidence type="ECO:0000256" key="5">
    <source>
        <dbReference type="ARBA" id="ARBA00023016"/>
    </source>
</evidence>
<dbReference type="Proteomes" id="UP000318336">
    <property type="component" value="Unassembled WGS sequence"/>
</dbReference>
<sequence>MTDAYSSAGSQEPAEDDGRPVIRDKRRIDPQTGKVRDSGAAEGDSAVSQQNPEPGPEQPVDPTGQQAPGSTPQPEAPAGAPGSGPAQGETDVQNEGGADERAAELQDQLLREKAAFHNYRELMKRERPKDRDAAIGSVVEALLPVMDDIHLAREHGDLAEGTPFAKIADKLESTLTRFGVQSIGAKGEAFDPTLHEALMHVQADLPEGSEGTTVVQVMQPGYKIGDRVVRAARVSVADPA</sequence>
<comment type="caution">
    <text evidence="13">The sequence shown here is derived from an EMBL/GenBank/DDBJ whole genome shotgun (WGS) entry which is preliminary data.</text>
</comment>
<keyword evidence="6 10" id="KW-0143">Chaperone</keyword>
<evidence type="ECO:0000256" key="11">
    <source>
        <dbReference type="RuleBase" id="RU004478"/>
    </source>
</evidence>
<dbReference type="PANTHER" id="PTHR21237">
    <property type="entry name" value="GRPE PROTEIN"/>
    <property type="match status" value="1"/>
</dbReference>